<name>A0ABD5USM2_9EURY</name>
<reference evidence="3 4" key="1">
    <citation type="journal article" date="2019" name="Int. J. Syst. Evol. Microbiol.">
        <title>The Global Catalogue of Microorganisms (GCM) 10K type strain sequencing project: providing services to taxonomists for standard genome sequencing and annotation.</title>
        <authorList>
            <consortium name="The Broad Institute Genomics Platform"/>
            <consortium name="The Broad Institute Genome Sequencing Center for Infectious Disease"/>
            <person name="Wu L."/>
            <person name="Ma J."/>
        </authorList>
    </citation>
    <scope>NUCLEOTIDE SEQUENCE [LARGE SCALE GENOMIC DNA]</scope>
    <source>
        <strain evidence="3 4">SKJ47</strain>
    </source>
</reference>
<gene>
    <name evidence="3" type="ORF">ACFQE9_05720</name>
</gene>
<evidence type="ECO:0000256" key="1">
    <source>
        <dbReference type="SAM" id="MobiDB-lite"/>
    </source>
</evidence>
<accession>A0ABD5USM2</accession>
<evidence type="ECO:0000256" key="2">
    <source>
        <dbReference type="SAM" id="Phobius"/>
    </source>
</evidence>
<organism evidence="3 4">
    <name type="scientific">Halopenitus salinus</name>
    <dbReference type="NCBI Taxonomy" id="1198295"/>
    <lineage>
        <taxon>Archaea</taxon>
        <taxon>Methanobacteriati</taxon>
        <taxon>Methanobacteriota</taxon>
        <taxon>Stenosarchaea group</taxon>
        <taxon>Halobacteria</taxon>
        <taxon>Halobacteriales</taxon>
        <taxon>Haloferacaceae</taxon>
        <taxon>Halopenitus</taxon>
    </lineage>
</organism>
<dbReference type="AlphaFoldDB" id="A0ABD5USM2"/>
<keyword evidence="2" id="KW-0812">Transmembrane</keyword>
<evidence type="ECO:0000313" key="3">
    <source>
        <dbReference type="EMBL" id="MFC6892113.1"/>
    </source>
</evidence>
<feature type="transmembrane region" description="Helical" evidence="2">
    <location>
        <begin position="104"/>
        <end position="127"/>
    </location>
</feature>
<keyword evidence="4" id="KW-1185">Reference proteome</keyword>
<evidence type="ECO:0000313" key="4">
    <source>
        <dbReference type="Proteomes" id="UP001596296"/>
    </source>
</evidence>
<keyword evidence="2" id="KW-0472">Membrane</keyword>
<feature type="transmembrane region" description="Helical" evidence="2">
    <location>
        <begin position="133"/>
        <end position="159"/>
    </location>
</feature>
<feature type="transmembrane region" description="Helical" evidence="2">
    <location>
        <begin position="42"/>
        <end position="65"/>
    </location>
</feature>
<feature type="transmembrane region" description="Helical" evidence="2">
    <location>
        <begin position="191"/>
        <end position="210"/>
    </location>
</feature>
<dbReference type="EMBL" id="JBHSXL010000004">
    <property type="protein sequence ID" value="MFC6892113.1"/>
    <property type="molecule type" value="Genomic_DNA"/>
</dbReference>
<dbReference type="Pfam" id="PF13197">
    <property type="entry name" value="DUF4013"/>
    <property type="match status" value="1"/>
</dbReference>
<feature type="region of interest" description="Disordered" evidence="1">
    <location>
        <begin position="1"/>
        <end position="23"/>
    </location>
</feature>
<dbReference type="InterPro" id="IPR025098">
    <property type="entry name" value="DUF4013"/>
</dbReference>
<protein>
    <submittedName>
        <fullName evidence="3">DUF4013 domain-containing protein</fullName>
    </submittedName>
</protein>
<keyword evidence="2" id="KW-1133">Transmembrane helix</keyword>
<feature type="transmembrane region" description="Helical" evidence="2">
    <location>
        <begin position="216"/>
        <end position="237"/>
    </location>
</feature>
<sequence>MTTEEKEPGIRTGRDGANDGRDDGIVGAVETAIRYPTESDDVAMIVVIGGLLSLFSFLVVPIFLLSGYLVRVLDRTADGDDVPPAFEEWGELAITGVKAAVIGFVYALLPAIVGGGVVLLGGVGIGLGGDGPLAGIGVLGVILGGLLWGGLALLVSYLLPAALANFARTESIGAGFDFGTLSTIWTSRPYALAWVTMILVFLIGGLVVGVLNVVPILGTIAGAFVGFYFAVAAYSVIGRAWADFPVAAHDGR</sequence>
<proteinExistence type="predicted"/>
<dbReference type="Proteomes" id="UP001596296">
    <property type="component" value="Unassembled WGS sequence"/>
</dbReference>
<comment type="caution">
    <text evidence="3">The sequence shown here is derived from an EMBL/GenBank/DDBJ whole genome shotgun (WGS) entry which is preliminary data.</text>
</comment>
<dbReference type="RefSeq" id="WP_379741674.1">
    <property type="nucleotide sequence ID" value="NZ_JBHSVN010000001.1"/>
</dbReference>